<dbReference type="EMBL" id="GL891302">
    <property type="protein sequence ID" value="EGO60127.1"/>
    <property type="molecule type" value="Genomic_DNA"/>
</dbReference>
<evidence type="ECO:0000313" key="3">
    <source>
        <dbReference type="Proteomes" id="UP000008065"/>
    </source>
</evidence>
<feature type="non-terminal residue" evidence="2">
    <location>
        <position position="52"/>
    </location>
</feature>
<name>F8MAK6_NEUT8</name>
<protein>
    <submittedName>
        <fullName evidence="2">Uncharacterized protein</fullName>
    </submittedName>
</protein>
<keyword evidence="3" id="KW-1185">Reference proteome</keyword>
<evidence type="ECO:0000256" key="1">
    <source>
        <dbReference type="SAM" id="Phobius"/>
    </source>
</evidence>
<proteinExistence type="predicted"/>
<keyword evidence="1" id="KW-0472">Membrane</keyword>
<dbReference type="AlphaFoldDB" id="F8MAK6"/>
<reference evidence="3" key="1">
    <citation type="journal article" date="2011" name="Genetics">
        <title>Massive changes in genome architecture accompany the transition to self-fertility in the filamentous fungus Neurospora tetrasperma.</title>
        <authorList>
            <person name="Ellison C.E."/>
            <person name="Stajich J.E."/>
            <person name="Jacobson D.J."/>
            <person name="Natvig D.O."/>
            <person name="Lapidus A."/>
            <person name="Foster B."/>
            <person name="Aerts A."/>
            <person name="Riley R."/>
            <person name="Lindquist E.A."/>
            <person name="Grigoriev I.V."/>
            <person name="Taylor J.W."/>
        </authorList>
    </citation>
    <scope>NUCLEOTIDE SEQUENCE [LARGE SCALE GENOMIC DNA]</scope>
    <source>
        <strain evidence="3">FGSC 2508 / P0657</strain>
    </source>
</reference>
<sequence>MNELAQATTLLFILATSKLQHHRETTILLGRRRILQVAVWLFCFIMILLITY</sequence>
<dbReference type="Proteomes" id="UP000008065">
    <property type="component" value="Unassembled WGS sequence"/>
</dbReference>
<gene>
    <name evidence="2" type="ORF">NEUTE1DRAFT_115620</name>
</gene>
<accession>F8MAK6</accession>
<dbReference type="KEGG" id="nte:NEUTE1DRAFT115620"/>
<keyword evidence="1" id="KW-1133">Transmembrane helix</keyword>
<dbReference type="HOGENOM" id="CLU_3093023_0_0_1"/>
<evidence type="ECO:0000313" key="2">
    <source>
        <dbReference type="EMBL" id="EGO60127.1"/>
    </source>
</evidence>
<organism evidence="2 3">
    <name type="scientific">Neurospora tetrasperma (strain FGSC 2508 / ATCC MYA-4615 / P0657)</name>
    <dbReference type="NCBI Taxonomy" id="510951"/>
    <lineage>
        <taxon>Eukaryota</taxon>
        <taxon>Fungi</taxon>
        <taxon>Dikarya</taxon>
        <taxon>Ascomycota</taxon>
        <taxon>Pezizomycotina</taxon>
        <taxon>Sordariomycetes</taxon>
        <taxon>Sordariomycetidae</taxon>
        <taxon>Sordariales</taxon>
        <taxon>Sordariaceae</taxon>
        <taxon>Neurospora</taxon>
    </lineage>
</organism>
<keyword evidence="1" id="KW-0812">Transmembrane</keyword>
<feature type="transmembrane region" description="Helical" evidence="1">
    <location>
        <begin position="34"/>
        <end position="51"/>
    </location>
</feature>
<dbReference type="RefSeq" id="XP_009847482.1">
    <property type="nucleotide sequence ID" value="XM_009849180.1"/>
</dbReference>
<dbReference type="VEuPathDB" id="FungiDB:NEUTE1DRAFT_115620"/>
<dbReference type="GeneID" id="20822808"/>